<dbReference type="CDD" id="cd04859">
    <property type="entry name" value="Prim_Pol"/>
    <property type="match status" value="1"/>
</dbReference>
<accession>A0ABX1S4U9</accession>
<reference evidence="2 3" key="1">
    <citation type="submission" date="2020-04" db="EMBL/GenBank/DDBJ databases">
        <authorList>
            <person name="Klaysubun C."/>
            <person name="Duangmal K."/>
            <person name="Lipun K."/>
        </authorList>
    </citation>
    <scope>NUCLEOTIDE SEQUENCE [LARGE SCALE GENOMIC DNA]</scope>
    <source>
        <strain evidence="2 3">K10HN5</strain>
    </source>
</reference>
<keyword evidence="3" id="KW-1185">Reference proteome</keyword>
<sequence>MEEQKSGGRRLLHRALAAAIEQQFYVLPVVPRGKTPAIKSWEDAATRDPQQIRAWFDQRPYNIGIAVGRSGLIVVDLDEAHGEPAPPAWAGARNGRDVLARLAHAAGKSVPDHTYTIQTPTGGIHLYFRQPPGTVFRNTGGTLGWRIDTRASGGYVVAAGSVRREGYYRVINRAPIAPLPAWLADALAPPPPPPPVAPIELPRGRAGAYVRAVVEGECRAVTEAATGTRHRTLLRAARILGELVGGGVLDESAARAALNQAAARHIGVDHCTAHDIARTVADGLAYGRRRPRQIGPSCT</sequence>
<evidence type="ECO:0000313" key="2">
    <source>
        <dbReference type="EMBL" id="NMH96608.1"/>
    </source>
</evidence>
<gene>
    <name evidence="2" type="ORF">HF526_04655</name>
</gene>
<name>A0ABX1S4U9_9PSEU</name>
<dbReference type="EMBL" id="JAAXLA010000005">
    <property type="protein sequence ID" value="NMH96608.1"/>
    <property type="molecule type" value="Genomic_DNA"/>
</dbReference>
<dbReference type="InterPro" id="IPR015330">
    <property type="entry name" value="DNA_primase/pol_bifunc_N"/>
</dbReference>
<organism evidence="2 3">
    <name type="scientific">Pseudonocardia acidicola</name>
    <dbReference type="NCBI Taxonomy" id="2724939"/>
    <lineage>
        <taxon>Bacteria</taxon>
        <taxon>Bacillati</taxon>
        <taxon>Actinomycetota</taxon>
        <taxon>Actinomycetes</taxon>
        <taxon>Pseudonocardiales</taxon>
        <taxon>Pseudonocardiaceae</taxon>
        <taxon>Pseudonocardia</taxon>
    </lineage>
</organism>
<comment type="caution">
    <text evidence="2">The sequence shown here is derived from an EMBL/GenBank/DDBJ whole genome shotgun (WGS) entry which is preliminary data.</text>
</comment>
<dbReference type="SUPFAM" id="SSF56747">
    <property type="entry name" value="Prim-pol domain"/>
    <property type="match status" value="1"/>
</dbReference>
<feature type="domain" description="DNA primase/polymerase bifunctional N-terminal" evidence="1">
    <location>
        <begin position="15"/>
        <end position="183"/>
    </location>
</feature>
<proteinExistence type="predicted"/>
<dbReference type="Proteomes" id="UP000820669">
    <property type="component" value="Unassembled WGS sequence"/>
</dbReference>
<dbReference type="Pfam" id="PF09250">
    <property type="entry name" value="Prim-Pol"/>
    <property type="match status" value="1"/>
</dbReference>
<evidence type="ECO:0000313" key="3">
    <source>
        <dbReference type="Proteomes" id="UP000820669"/>
    </source>
</evidence>
<dbReference type="SMART" id="SM00943">
    <property type="entry name" value="Prim-Pol"/>
    <property type="match status" value="1"/>
</dbReference>
<dbReference type="Gene3D" id="3.30.720.160">
    <property type="entry name" value="Bifunctional DNA primase/polymerase, N-terminal"/>
    <property type="match status" value="1"/>
</dbReference>
<protein>
    <submittedName>
        <fullName evidence="2">Bifunctional DNA primase/polymerase</fullName>
    </submittedName>
</protein>
<evidence type="ECO:0000259" key="1">
    <source>
        <dbReference type="SMART" id="SM00943"/>
    </source>
</evidence>